<dbReference type="AlphaFoldDB" id="A0A6V7V4T7"/>
<protein>
    <submittedName>
        <fullName evidence="1">Uncharacterized protein</fullName>
    </submittedName>
</protein>
<organism evidence="1 2">
    <name type="scientific">Meloidogyne enterolobii</name>
    <name type="common">Root-knot nematode worm</name>
    <name type="synonym">Meloidogyne mayaguensis</name>
    <dbReference type="NCBI Taxonomy" id="390850"/>
    <lineage>
        <taxon>Eukaryota</taxon>
        <taxon>Metazoa</taxon>
        <taxon>Ecdysozoa</taxon>
        <taxon>Nematoda</taxon>
        <taxon>Chromadorea</taxon>
        <taxon>Rhabditida</taxon>
        <taxon>Tylenchina</taxon>
        <taxon>Tylenchomorpha</taxon>
        <taxon>Tylenchoidea</taxon>
        <taxon>Meloidogynidae</taxon>
        <taxon>Meloidogyninae</taxon>
        <taxon>Meloidogyne</taxon>
    </lineage>
</organism>
<name>A0A6V7V4T7_MELEN</name>
<dbReference type="Proteomes" id="UP000580250">
    <property type="component" value="Unassembled WGS sequence"/>
</dbReference>
<dbReference type="EMBL" id="CAJEWN010000161">
    <property type="protein sequence ID" value="CAD2169987.1"/>
    <property type="molecule type" value="Genomic_DNA"/>
</dbReference>
<evidence type="ECO:0000313" key="2">
    <source>
        <dbReference type="Proteomes" id="UP000580250"/>
    </source>
</evidence>
<gene>
    <name evidence="1" type="ORF">MENT_LOCUS21358</name>
</gene>
<reference evidence="1 2" key="1">
    <citation type="submission" date="2020-08" db="EMBL/GenBank/DDBJ databases">
        <authorList>
            <person name="Koutsovoulos G."/>
            <person name="Danchin GJ E."/>
        </authorList>
    </citation>
    <scope>NUCLEOTIDE SEQUENCE [LARGE SCALE GENOMIC DNA]</scope>
</reference>
<sequence length="56" mass="6788">MIALALLHYCTKFTKGWKVTYWYNYWCYCNYWCCGIFRNLDSAKNIGDVSLLWFLS</sequence>
<comment type="caution">
    <text evidence="1">The sequence shown here is derived from an EMBL/GenBank/DDBJ whole genome shotgun (WGS) entry which is preliminary data.</text>
</comment>
<evidence type="ECO:0000313" key="1">
    <source>
        <dbReference type="EMBL" id="CAD2169987.1"/>
    </source>
</evidence>
<proteinExistence type="predicted"/>
<accession>A0A6V7V4T7</accession>